<dbReference type="SUPFAM" id="SSF54593">
    <property type="entry name" value="Glyoxalase/Bleomycin resistance protein/Dihydroxybiphenyl dioxygenase"/>
    <property type="match status" value="1"/>
</dbReference>
<evidence type="ECO:0000313" key="2">
    <source>
        <dbReference type="EMBL" id="SNV41541.1"/>
    </source>
</evidence>
<feature type="domain" description="VOC" evidence="1">
    <location>
        <begin position="8"/>
        <end position="134"/>
    </location>
</feature>
<dbReference type="Gene3D" id="3.10.180.10">
    <property type="entry name" value="2,3-Dihydroxybiphenyl 1,2-Dioxygenase, domain 1"/>
    <property type="match status" value="3"/>
</dbReference>
<protein>
    <submittedName>
        <fullName evidence="2">Dioxygenase</fullName>
        <ecNumber evidence="2">1.13.11.-</ecNumber>
    </submittedName>
</protein>
<reference evidence="2 3" key="1">
    <citation type="submission" date="2017-06" db="EMBL/GenBank/DDBJ databases">
        <authorList>
            <consortium name="Pathogen Informatics"/>
        </authorList>
    </citation>
    <scope>NUCLEOTIDE SEQUENCE [LARGE SCALE GENOMIC DNA]</scope>
    <source>
        <strain evidence="2 3">NCTC11291</strain>
    </source>
</reference>
<evidence type="ECO:0000259" key="1">
    <source>
        <dbReference type="PROSITE" id="PS51819"/>
    </source>
</evidence>
<dbReference type="InterPro" id="IPR052537">
    <property type="entry name" value="Extradiol_RC_dioxygenase"/>
</dbReference>
<dbReference type="GO" id="GO:0051213">
    <property type="term" value="F:dioxygenase activity"/>
    <property type="evidence" value="ECO:0007669"/>
    <property type="project" value="UniProtKB-KW"/>
</dbReference>
<dbReference type="EMBL" id="LT906454">
    <property type="protein sequence ID" value="SNV41541.1"/>
    <property type="molecule type" value="Genomic_DNA"/>
</dbReference>
<dbReference type="InterPro" id="IPR004360">
    <property type="entry name" value="Glyas_Fos-R_dOase_dom"/>
</dbReference>
<sequence>MTDYQLLGIHHVTVMTDSAEHNYRFFTEALSMRLVKKTVNQDDIQTYHTFFADDEGSAGTDMTLFDFLGNSKAMHGTNAITRASFRVPDDAALKYYQERFDAFGVKHEGIIDWFWAKALLFEEEDGQRYQLGYVLIEISTDGPGFETDEPYETLGERLSLPPFLEPERDLIERTIRPFNTQRHHS</sequence>
<dbReference type="Pfam" id="PF00903">
    <property type="entry name" value="Glyoxalase"/>
    <property type="match status" value="1"/>
</dbReference>
<dbReference type="KEGG" id="saco:SAME_01356"/>
<dbReference type="AlphaFoldDB" id="A0A239X463"/>
<dbReference type="InterPro" id="IPR029068">
    <property type="entry name" value="Glyas_Bleomycin-R_OHBP_Dase"/>
</dbReference>
<dbReference type="PANTHER" id="PTHR36110">
    <property type="entry name" value="RING-CLEAVING DIOXYGENASE MHQE-RELATED"/>
    <property type="match status" value="1"/>
</dbReference>
<name>A0A239X463_STRAI</name>
<gene>
    <name evidence="2" type="primary">mhqO_2</name>
    <name evidence="2" type="ORF">SAMEA4504048_01356</name>
</gene>
<keyword evidence="2" id="KW-0223">Dioxygenase</keyword>
<dbReference type="OrthoDB" id="9785698at2"/>
<dbReference type="RefSeq" id="WP_095122869.1">
    <property type="nucleotide sequence ID" value="NZ_LT906454.1"/>
</dbReference>
<proteinExistence type="predicted"/>
<dbReference type="Proteomes" id="UP000215144">
    <property type="component" value="Chromosome 1"/>
</dbReference>
<keyword evidence="2" id="KW-0560">Oxidoreductase</keyword>
<dbReference type="InterPro" id="IPR037523">
    <property type="entry name" value="VOC_core"/>
</dbReference>
<dbReference type="PROSITE" id="PS51819">
    <property type="entry name" value="VOC"/>
    <property type="match status" value="1"/>
</dbReference>
<accession>A0A239X463</accession>
<evidence type="ECO:0000313" key="3">
    <source>
        <dbReference type="Proteomes" id="UP000215144"/>
    </source>
</evidence>
<organism evidence="2 3">
    <name type="scientific">Streptococcus acidominimus</name>
    <dbReference type="NCBI Taxonomy" id="1326"/>
    <lineage>
        <taxon>Bacteria</taxon>
        <taxon>Bacillati</taxon>
        <taxon>Bacillota</taxon>
        <taxon>Bacilli</taxon>
        <taxon>Lactobacillales</taxon>
        <taxon>Streptococcaceae</taxon>
        <taxon>Streptococcus</taxon>
    </lineage>
</organism>
<dbReference type="PANTHER" id="PTHR36110:SF3">
    <property type="entry name" value="VOC DOMAIN-CONTAINING PROTEIN"/>
    <property type="match status" value="1"/>
</dbReference>
<dbReference type="EC" id="1.13.11.-" evidence="2"/>